<evidence type="ECO:0000256" key="4">
    <source>
        <dbReference type="SAM" id="SignalP"/>
    </source>
</evidence>
<accession>A0A3M2VVR0</accession>
<reference evidence="6 7" key="1">
    <citation type="submission" date="2018-08" db="EMBL/GenBank/DDBJ databases">
        <title>Recombination of ecologically and evolutionarily significant loci maintains genetic cohesion in the Pseudomonas syringae species complex.</title>
        <authorList>
            <person name="Dillon M."/>
            <person name="Thakur S."/>
            <person name="Almeida R.N.D."/>
            <person name="Weir B.S."/>
            <person name="Guttman D.S."/>
        </authorList>
    </citation>
    <scope>NUCLEOTIDE SEQUENCE [LARGE SCALE GENOMIC DNA]</scope>
    <source>
        <strain evidence="6 7">ICMP 3883</strain>
    </source>
</reference>
<dbReference type="EMBL" id="RBNR01000184">
    <property type="protein sequence ID" value="RML43289.1"/>
    <property type="molecule type" value="Genomic_DNA"/>
</dbReference>
<organism evidence="6 7">
    <name type="scientific">Pseudomonas syringae pv. ribicola</name>
    <dbReference type="NCBI Taxonomy" id="55398"/>
    <lineage>
        <taxon>Bacteria</taxon>
        <taxon>Pseudomonadati</taxon>
        <taxon>Pseudomonadota</taxon>
        <taxon>Gammaproteobacteria</taxon>
        <taxon>Pseudomonadales</taxon>
        <taxon>Pseudomonadaceae</taxon>
        <taxon>Pseudomonas</taxon>
    </lineage>
</organism>
<evidence type="ECO:0000313" key="7">
    <source>
        <dbReference type="Proteomes" id="UP000280292"/>
    </source>
</evidence>
<dbReference type="GO" id="GO:0055085">
    <property type="term" value="P:transmembrane transport"/>
    <property type="evidence" value="ECO:0007669"/>
    <property type="project" value="UniProtKB-ARBA"/>
</dbReference>
<dbReference type="AlphaFoldDB" id="A0A3M2VVR0"/>
<evidence type="ECO:0000256" key="2">
    <source>
        <dbReference type="ARBA" id="ARBA00007639"/>
    </source>
</evidence>
<dbReference type="PANTHER" id="PTHR46847:SF1">
    <property type="entry name" value="D-ALLOSE-BINDING PERIPLASMIC PROTEIN-RELATED"/>
    <property type="match status" value="1"/>
</dbReference>
<comment type="subcellular location">
    <subcellularLocation>
        <location evidence="1">Cell envelope</location>
    </subcellularLocation>
</comment>
<feature type="signal peptide" evidence="4">
    <location>
        <begin position="1"/>
        <end position="26"/>
    </location>
</feature>
<dbReference type="GO" id="GO:0030313">
    <property type="term" value="C:cell envelope"/>
    <property type="evidence" value="ECO:0007669"/>
    <property type="project" value="UniProtKB-SubCell"/>
</dbReference>
<dbReference type="GO" id="GO:0030246">
    <property type="term" value="F:carbohydrate binding"/>
    <property type="evidence" value="ECO:0007669"/>
    <property type="project" value="UniProtKB-ARBA"/>
</dbReference>
<comment type="similarity">
    <text evidence="2">Belongs to the bacterial solute-binding protein 2 family.</text>
</comment>
<dbReference type="Proteomes" id="UP000280292">
    <property type="component" value="Unassembled WGS sequence"/>
</dbReference>
<comment type="caution">
    <text evidence="6">The sequence shown here is derived from an EMBL/GenBank/DDBJ whole genome shotgun (WGS) entry which is preliminary data.</text>
</comment>
<feature type="chain" id="PRO_5017928053" evidence="4">
    <location>
        <begin position="27"/>
        <end position="304"/>
    </location>
</feature>
<feature type="domain" description="Periplasmic binding protein" evidence="5">
    <location>
        <begin position="31"/>
        <end position="276"/>
    </location>
</feature>
<sequence>MKSHRKVISLFVAGIVAGLAGTSVNAEPLKIGVSFQEMNNPYFVTMKEALEQASKSIGAELIITDSRHDVSKQVSDIEDMLQQGIDILLINPTDSAGVQSAVISAHEKKVPIVSIDAEAKGPIDSYVGSKDYDAGFKACEYLATTVKKGNVGILDGIPSLGILERVRGCKEALAKHPEIKVASVQNGKQERDQALSVTENMLQANPDLKGIFSVNDNGSLGALAAIESSGLDVKLVSVDGAPEAIQAILKPGSHFIATSAQFPREQARLGLALALAKYWGASIPRRFPVDVELIDAAKAKTFSW</sequence>
<protein>
    <submittedName>
        <fullName evidence="6">Ribose ABC transporter periplasmic ribose-binding protein</fullName>
    </submittedName>
</protein>
<dbReference type="RefSeq" id="WP_122293197.1">
    <property type="nucleotide sequence ID" value="NZ_RBNR01000184.1"/>
</dbReference>
<evidence type="ECO:0000256" key="1">
    <source>
        <dbReference type="ARBA" id="ARBA00004196"/>
    </source>
</evidence>
<dbReference type="PANTHER" id="PTHR46847">
    <property type="entry name" value="D-ALLOSE-BINDING PERIPLASMIC PROTEIN-RELATED"/>
    <property type="match status" value="1"/>
</dbReference>
<dbReference type="Pfam" id="PF13407">
    <property type="entry name" value="Peripla_BP_4"/>
    <property type="match status" value="1"/>
</dbReference>
<evidence type="ECO:0000313" key="6">
    <source>
        <dbReference type="EMBL" id="RML43289.1"/>
    </source>
</evidence>
<dbReference type="InterPro" id="IPR028082">
    <property type="entry name" value="Peripla_BP_I"/>
</dbReference>
<name>A0A3M2VVR0_PSESI</name>
<dbReference type="SUPFAM" id="SSF53822">
    <property type="entry name" value="Periplasmic binding protein-like I"/>
    <property type="match status" value="1"/>
</dbReference>
<dbReference type="InterPro" id="IPR025997">
    <property type="entry name" value="SBP_2_dom"/>
</dbReference>
<evidence type="ECO:0000256" key="3">
    <source>
        <dbReference type="ARBA" id="ARBA00022729"/>
    </source>
</evidence>
<proteinExistence type="inferred from homology"/>
<dbReference type="Gene3D" id="3.40.50.2300">
    <property type="match status" value="2"/>
</dbReference>
<gene>
    <name evidence="6" type="ORF">ALQ95_03324</name>
</gene>
<keyword evidence="3 4" id="KW-0732">Signal</keyword>
<evidence type="ECO:0000259" key="5">
    <source>
        <dbReference type="Pfam" id="PF13407"/>
    </source>
</evidence>